<proteinExistence type="predicted"/>
<sequence length="153" mass="17316">MSQDKQLAGSLDKCTLSYLSGPLPEVRFKLSDESIYGFPPLEPRSKWPSYFAILHSSPAIPLNDRSNYTQECIPTPSDPIDGAKHCLLMKRCDAQLYQTTPPWEEAAHGRNPYHELPKKQIMGWSAAGGVWIYRLPGALFEKRSLEEGMEYLD</sequence>
<dbReference type="EMBL" id="JAAMPI010002520">
    <property type="protein sequence ID" value="KAF4612497.1"/>
    <property type="molecule type" value="Genomic_DNA"/>
</dbReference>
<gene>
    <name evidence="1" type="ORF">G7Y89_g15593</name>
</gene>
<comment type="caution">
    <text evidence="1">The sequence shown here is derived from an EMBL/GenBank/DDBJ whole genome shotgun (WGS) entry which is preliminary data.</text>
</comment>
<reference evidence="1 2" key="1">
    <citation type="submission" date="2020-03" db="EMBL/GenBank/DDBJ databases">
        <title>Draft Genome Sequence of Cudoniella acicularis.</title>
        <authorList>
            <person name="Buettner E."/>
            <person name="Kellner H."/>
        </authorList>
    </citation>
    <scope>NUCLEOTIDE SEQUENCE [LARGE SCALE GENOMIC DNA]</scope>
    <source>
        <strain evidence="1 2">DSM 108380</strain>
    </source>
</reference>
<name>A0A8H4QJW1_9HELO</name>
<organism evidence="1 2">
    <name type="scientific">Cudoniella acicularis</name>
    <dbReference type="NCBI Taxonomy" id="354080"/>
    <lineage>
        <taxon>Eukaryota</taxon>
        <taxon>Fungi</taxon>
        <taxon>Dikarya</taxon>
        <taxon>Ascomycota</taxon>
        <taxon>Pezizomycotina</taxon>
        <taxon>Leotiomycetes</taxon>
        <taxon>Helotiales</taxon>
        <taxon>Tricladiaceae</taxon>
        <taxon>Cudoniella</taxon>
    </lineage>
</organism>
<dbReference type="AlphaFoldDB" id="A0A8H4QJW1"/>
<accession>A0A8H4QJW1</accession>
<evidence type="ECO:0000313" key="2">
    <source>
        <dbReference type="Proteomes" id="UP000566819"/>
    </source>
</evidence>
<dbReference type="Proteomes" id="UP000566819">
    <property type="component" value="Unassembled WGS sequence"/>
</dbReference>
<protein>
    <submittedName>
        <fullName evidence="1">Uncharacterized protein</fullName>
    </submittedName>
</protein>
<evidence type="ECO:0000313" key="1">
    <source>
        <dbReference type="EMBL" id="KAF4612497.1"/>
    </source>
</evidence>
<dbReference type="OrthoDB" id="4487429at2759"/>
<keyword evidence="2" id="KW-1185">Reference proteome</keyword>